<reference evidence="3 4" key="1">
    <citation type="submission" date="2019-03" db="EMBL/GenBank/DDBJ databases">
        <title>Genome sequence of Thiobacillaceae bacterium LSR1, a sulfur-oxidizing bacterium isolated from freshwater sediment.</title>
        <authorList>
            <person name="Li S."/>
        </authorList>
    </citation>
    <scope>NUCLEOTIDE SEQUENCE [LARGE SCALE GENOMIC DNA]</scope>
    <source>
        <strain evidence="3 4">LSR1</strain>
    </source>
</reference>
<comment type="subunit">
    <text evidence="2">Monomer. Binds 30S ribosomal subunits, but not 50S ribosomal subunits or 70S ribosomes.</text>
</comment>
<dbReference type="Pfam" id="PF02033">
    <property type="entry name" value="RBFA"/>
    <property type="match status" value="1"/>
</dbReference>
<dbReference type="RefSeq" id="WP_131444791.1">
    <property type="nucleotide sequence ID" value="NZ_SJZB01000012.1"/>
</dbReference>
<dbReference type="PROSITE" id="PS01319">
    <property type="entry name" value="RBFA"/>
    <property type="match status" value="1"/>
</dbReference>
<keyword evidence="4" id="KW-1185">Reference proteome</keyword>
<dbReference type="OrthoDB" id="307788at2"/>
<dbReference type="InterPro" id="IPR000238">
    <property type="entry name" value="RbfA"/>
</dbReference>
<evidence type="ECO:0000256" key="2">
    <source>
        <dbReference type="HAMAP-Rule" id="MF_00003"/>
    </source>
</evidence>
<gene>
    <name evidence="2 3" type="primary">rbfA</name>
    <name evidence="3" type="ORF">EZJ19_02875</name>
</gene>
<dbReference type="SUPFAM" id="SSF89919">
    <property type="entry name" value="Ribosome-binding factor A, RbfA"/>
    <property type="match status" value="1"/>
</dbReference>
<evidence type="ECO:0000313" key="3">
    <source>
        <dbReference type="EMBL" id="TCJ18193.1"/>
    </source>
</evidence>
<dbReference type="GO" id="GO:0005829">
    <property type="term" value="C:cytosol"/>
    <property type="evidence" value="ECO:0007669"/>
    <property type="project" value="TreeGrafter"/>
</dbReference>
<evidence type="ECO:0000256" key="1">
    <source>
        <dbReference type="ARBA" id="ARBA00022517"/>
    </source>
</evidence>
<evidence type="ECO:0000313" key="4">
    <source>
        <dbReference type="Proteomes" id="UP000295443"/>
    </source>
</evidence>
<comment type="function">
    <text evidence="2">One of several proteins that assist in the late maturation steps of the functional core of the 30S ribosomal subunit. Associates with free 30S ribosomal subunits (but not with 30S subunits that are part of 70S ribosomes or polysomes). Required for efficient processing of 16S rRNA. May interact with the 5'-terminal helix region of 16S rRNA.</text>
</comment>
<dbReference type="HAMAP" id="MF_00003">
    <property type="entry name" value="RbfA"/>
    <property type="match status" value="1"/>
</dbReference>
<dbReference type="InterPro" id="IPR015946">
    <property type="entry name" value="KH_dom-like_a/b"/>
</dbReference>
<organism evidence="3 4">
    <name type="scientific">Parasulfuritortus cantonensis</name>
    <dbReference type="NCBI Taxonomy" id="2528202"/>
    <lineage>
        <taxon>Bacteria</taxon>
        <taxon>Pseudomonadati</taxon>
        <taxon>Pseudomonadota</taxon>
        <taxon>Betaproteobacteria</taxon>
        <taxon>Nitrosomonadales</taxon>
        <taxon>Thiobacillaceae</taxon>
        <taxon>Parasulfuritortus</taxon>
    </lineage>
</organism>
<dbReference type="GO" id="GO:0030490">
    <property type="term" value="P:maturation of SSU-rRNA"/>
    <property type="evidence" value="ECO:0007669"/>
    <property type="project" value="UniProtKB-UniRule"/>
</dbReference>
<name>A0A4R1BLE0_9PROT</name>
<dbReference type="Gene3D" id="3.30.300.20">
    <property type="match status" value="1"/>
</dbReference>
<dbReference type="InterPro" id="IPR020053">
    <property type="entry name" value="Ribosome-bd_factorA_CS"/>
</dbReference>
<dbReference type="InterPro" id="IPR023799">
    <property type="entry name" value="RbfA_dom_sf"/>
</dbReference>
<comment type="subcellular location">
    <subcellularLocation>
        <location evidence="2">Cytoplasm</location>
    </subcellularLocation>
</comment>
<comment type="caution">
    <text evidence="3">The sequence shown here is derived from an EMBL/GenBank/DDBJ whole genome shotgun (WGS) entry which is preliminary data.</text>
</comment>
<dbReference type="GO" id="GO:0043024">
    <property type="term" value="F:ribosomal small subunit binding"/>
    <property type="evidence" value="ECO:0007669"/>
    <property type="project" value="TreeGrafter"/>
</dbReference>
<dbReference type="EMBL" id="SJZB01000012">
    <property type="protein sequence ID" value="TCJ18193.1"/>
    <property type="molecule type" value="Genomic_DNA"/>
</dbReference>
<comment type="similarity">
    <text evidence="2">Belongs to the RbfA family.</text>
</comment>
<keyword evidence="1 2" id="KW-0690">Ribosome biogenesis</keyword>
<dbReference type="AlphaFoldDB" id="A0A4R1BLE0"/>
<proteinExistence type="inferred from homology"/>
<protein>
    <recommendedName>
        <fullName evidence="2">Ribosome-binding factor A</fullName>
    </recommendedName>
</protein>
<dbReference type="NCBIfam" id="TIGR00082">
    <property type="entry name" value="rbfA"/>
    <property type="match status" value="1"/>
</dbReference>
<sequence length="123" mass="14242">MPSDFPRSRRVAEQIRQELADILWRDIKDPRVKGVTINAVEVSPDLEHAKVWYTVMVGDRQAVAKGLNSSIGFLRRELAHRMRLRMVPSLAFQYDESVERGAHLSQLIDRAIEEDKQHPHDED</sequence>
<keyword evidence="2" id="KW-0963">Cytoplasm</keyword>
<dbReference type="Proteomes" id="UP000295443">
    <property type="component" value="Unassembled WGS sequence"/>
</dbReference>
<accession>A0A4R1BLE0</accession>
<dbReference type="PANTHER" id="PTHR33515:SF1">
    <property type="entry name" value="RIBOSOME-BINDING FACTOR A, CHLOROPLASTIC-RELATED"/>
    <property type="match status" value="1"/>
</dbReference>
<dbReference type="PANTHER" id="PTHR33515">
    <property type="entry name" value="RIBOSOME-BINDING FACTOR A, CHLOROPLASTIC-RELATED"/>
    <property type="match status" value="1"/>
</dbReference>